<dbReference type="InterPro" id="IPR001220">
    <property type="entry name" value="Legume_lectin_dom"/>
</dbReference>
<comment type="similarity">
    <text evidence="3">In the N-terminal section; belongs to the leguminous lectin family.</text>
</comment>
<evidence type="ECO:0000256" key="14">
    <source>
        <dbReference type="ARBA" id="ARBA00022989"/>
    </source>
</evidence>
<dbReference type="Pfam" id="PF00139">
    <property type="entry name" value="Lectin_legB"/>
    <property type="match status" value="1"/>
</dbReference>
<evidence type="ECO:0000256" key="12">
    <source>
        <dbReference type="ARBA" id="ARBA00022777"/>
    </source>
</evidence>
<keyword evidence="12" id="KW-0418">Kinase</keyword>
<evidence type="ECO:0000256" key="10">
    <source>
        <dbReference type="ARBA" id="ARBA00022734"/>
    </source>
</evidence>
<evidence type="ECO:0000259" key="20">
    <source>
        <dbReference type="Pfam" id="PF00139"/>
    </source>
</evidence>
<comment type="similarity">
    <text evidence="2">Belongs to the leguminous lectin family.</text>
</comment>
<evidence type="ECO:0000256" key="15">
    <source>
        <dbReference type="ARBA" id="ARBA00023136"/>
    </source>
</evidence>
<keyword evidence="11" id="KW-0547">Nucleotide-binding</keyword>
<protein>
    <recommendedName>
        <fullName evidence="5">non-specific serine/threonine protein kinase</fullName>
        <ecNumber evidence="5">2.7.11.1</ecNumber>
    </recommendedName>
</protein>
<dbReference type="InterPro" id="IPR019825">
    <property type="entry name" value="Lectin_legB_Mn/Ca_BS"/>
</dbReference>
<evidence type="ECO:0000256" key="9">
    <source>
        <dbReference type="ARBA" id="ARBA00022729"/>
    </source>
</evidence>
<feature type="transmembrane region" description="Helical" evidence="18">
    <location>
        <begin position="313"/>
        <end position="337"/>
    </location>
</feature>
<dbReference type="PROSITE" id="PS00307">
    <property type="entry name" value="LECTIN_LEGUME_BETA"/>
    <property type="match status" value="1"/>
</dbReference>
<evidence type="ECO:0000256" key="13">
    <source>
        <dbReference type="ARBA" id="ARBA00022840"/>
    </source>
</evidence>
<keyword evidence="16" id="KW-0675">Receptor</keyword>
<keyword evidence="7" id="KW-0808">Transferase</keyword>
<reference evidence="21" key="1">
    <citation type="submission" date="2022-04" db="EMBL/GenBank/DDBJ databases">
        <title>A functionally conserved STORR gene fusion in Papaver species that diverged 16.8 million years ago.</title>
        <authorList>
            <person name="Catania T."/>
        </authorList>
    </citation>
    <scope>NUCLEOTIDE SEQUENCE</scope>
    <source>
        <strain evidence="21">S-188037</strain>
    </source>
</reference>
<accession>A0AAD4TH16</accession>
<comment type="subcellular location">
    <subcellularLocation>
        <location evidence="1">Membrane</location>
        <topology evidence="1">Single-pass type I membrane protein</topology>
    </subcellularLocation>
</comment>
<evidence type="ECO:0000256" key="7">
    <source>
        <dbReference type="ARBA" id="ARBA00022679"/>
    </source>
</evidence>
<feature type="signal peptide" evidence="19">
    <location>
        <begin position="1"/>
        <end position="24"/>
    </location>
</feature>
<keyword evidence="15 18" id="KW-0472">Membrane</keyword>
<dbReference type="EC" id="2.7.11.1" evidence="5"/>
<evidence type="ECO:0000256" key="6">
    <source>
        <dbReference type="ARBA" id="ARBA00022527"/>
    </source>
</evidence>
<dbReference type="GO" id="GO:0030246">
    <property type="term" value="F:carbohydrate binding"/>
    <property type="evidence" value="ECO:0007669"/>
    <property type="project" value="UniProtKB-KW"/>
</dbReference>
<dbReference type="GO" id="GO:0005524">
    <property type="term" value="F:ATP binding"/>
    <property type="evidence" value="ECO:0007669"/>
    <property type="project" value="UniProtKB-KW"/>
</dbReference>
<dbReference type="Gene3D" id="1.10.510.10">
    <property type="entry name" value="Transferase(Phosphotransferase) domain 1"/>
    <property type="match status" value="1"/>
</dbReference>
<dbReference type="GO" id="GO:0016020">
    <property type="term" value="C:membrane"/>
    <property type="evidence" value="ECO:0007669"/>
    <property type="project" value="UniProtKB-SubCell"/>
</dbReference>
<gene>
    <name evidence="21" type="ORF">MKW98_019754</name>
</gene>
<comment type="caution">
    <text evidence="21">The sequence shown here is derived from an EMBL/GenBank/DDBJ whole genome shotgun (WGS) entry which is preliminary data.</text>
</comment>
<organism evidence="21 22">
    <name type="scientific">Papaver atlanticum</name>
    <dbReference type="NCBI Taxonomy" id="357466"/>
    <lineage>
        <taxon>Eukaryota</taxon>
        <taxon>Viridiplantae</taxon>
        <taxon>Streptophyta</taxon>
        <taxon>Embryophyta</taxon>
        <taxon>Tracheophyta</taxon>
        <taxon>Spermatophyta</taxon>
        <taxon>Magnoliopsida</taxon>
        <taxon>Ranunculales</taxon>
        <taxon>Papaveraceae</taxon>
        <taxon>Papaveroideae</taxon>
        <taxon>Papaver</taxon>
    </lineage>
</organism>
<dbReference type="InterPro" id="IPR013320">
    <property type="entry name" value="ConA-like_dom_sf"/>
</dbReference>
<evidence type="ECO:0000256" key="2">
    <source>
        <dbReference type="ARBA" id="ARBA00007606"/>
    </source>
</evidence>
<dbReference type="Proteomes" id="UP001202328">
    <property type="component" value="Unassembled WGS sequence"/>
</dbReference>
<evidence type="ECO:0000256" key="5">
    <source>
        <dbReference type="ARBA" id="ARBA00012513"/>
    </source>
</evidence>
<keyword evidence="6" id="KW-0723">Serine/threonine-protein kinase</keyword>
<dbReference type="GO" id="GO:0004674">
    <property type="term" value="F:protein serine/threonine kinase activity"/>
    <property type="evidence" value="ECO:0007669"/>
    <property type="project" value="UniProtKB-KW"/>
</dbReference>
<feature type="chain" id="PRO_5042267338" description="non-specific serine/threonine protein kinase" evidence="19">
    <location>
        <begin position="25"/>
        <end position="490"/>
    </location>
</feature>
<evidence type="ECO:0000256" key="16">
    <source>
        <dbReference type="ARBA" id="ARBA00023170"/>
    </source>
</evidence>
<evidence type="ECO:0000313" key="21">
    <source>
        <dbReference type="EMBL" id="KAI3954623.1"/>
    </source>
</evidence>
<dbReference type="Gene3D" id="2.60.120.200">
    <property type="match status" value="1"/>
</dbReference>
<keyword evidence="22" id="KW-1185">Reference proteome</keyword>
<evidence type="ECO:0000256" key="1">
    <source>
        <dbReference type="ARBA" id="ARBA00004479"/>
    </source>
</evidence>
<dbReference type="PANTHER" id="PTHR32401:SF50">
    <property type="entry name" value="OS07G0133000 PROTEIN"/>
    <property type="match status" value="1"/>
</dbReference>
<keyword evidence="17" id="KW-0325">Glycoprotein</keyword>
<evidence type="ECO:0000256" key="18">
    <source>
        <dbReference type="SAM" id="Phobius"/>
    </source>
</evidence>
<keyword evidence="14 18" id="KW-1133">Transmembrane helix</keyword>
<dbReference type="InterPro" id="IPR050258">
    <property type="entry name" value="Leguminous_Lectin"/>
</dbReference>
<evidence type="ECO:0000256" key="17">
    <source>
        <dbReference type="ARBA" id="ARBA00023180"/>
    </source>
</evidence>
<dbReference type="InterPro" id="IPR011009">
    <property type="entry name" value="Kinase-like_dom_sf"/>
</dbReference>
<dbReference type="FunFam" id="2.60.120.200:FF:000051">
    <property type="entry name" value="L-type lectin-domain containing receptor kinase V.9"/>
    <property type="match status" value="1"/>
</dbReference>
<proteinExistence type="inferred from homology"/>
<evidence type="ECO:0000256" key="3">
    <source>
        <dbReference type="ARBA" id="ARBA00008536"/>
    </source>
</evidence>
<evidence type="ECO:0000256" key="4">
    <source>
        <dbReference type="ARBA" id="ARBA00010217"/>
    </source>
</evidence>
<dbReference type="SUPFAM" id="SSF49899">
    <property type="entry name" value="Concanavalin A-like lectins/glucanases"/>
    <property type="match status" value="1"/>
</dbReference>
<evidence type="ECO:0000256" key="11">
    <source>
        <dbReference type="ARBA" id="ARBA00022741"/>
    </source>
</evidence>
<feature type="domain" description="Legume lectin" evidence="20">
    <location>
        <begin position="36"/>
        <end position="301"/>
    </location>
</feature>
<comment type="similarity">
    <text evidence="4">In the C-terminal section; belongs to the protein kinase superfamily. Ser/Thr protein kinase family.</text>
</comment>
<keyword evidence="13" id="KW-0067">ATP-binding</keyword>
<dbReference type="AlphaFoldDB" id="A0AAD4TH16"/>
<dbReference type="PANTHER" id="PTHR32401">
    <property type="entry name" value="CONCANAVALIN A-LIKE LECTIN FAMILY PROTEIN"/>
    <property type="match status" value="1"/>
</dbReference>
<sequence>MLMLKKLAMVVMVMLSIVASPSLSAEVQDGYFGDGFLYHGFKDPSAKFRFQKSVANVTDDGLLRLTNNLDGNYQIGHAFFSNKFQFKNNVTKQNSSSSSNTSTSGNVFSFSTTFVFSIIPENPGLSGQGIAFVIAPKGELPGARSSTYLGLFNSTNNGDETNHVVAVELDTIYNTDFDNIRGEHIGIDINDLKSTISAPSGYTDDNGRFHNLSLISGYPIQVWVEYDGFGKKLNVTIAPNNVRKPDTPLISYDRDLSDVILDNMFVGFSSSTSFVLTSHYIMGWSFKINGRAPPLNLKQLPQPPRKKASKSKLFGVELPIIIPVILLTFIIGILVVVRKIRNEKFKDVVEDWELDYGRQRRPIEMHKSETEEGEVLVDWVLYCWRSGRILQTSDPNLVNEYVKEEMELVLKIGLLCSRNNPKARPSMRQVMQYLDGDVPFPETELWGLDYDDNSMSSSSGERPSHVIEMVSLTTSSRSTSVAESLLSGPR</sequence>
<keyword evidence="8 18" id="KW-0812">Transmembrane</keyword>
<evidence type="ECO:0000256" key="8">
    <source>
        <dbReference type="ARBA" id="ARBA00022692"/>
    </source>
</evidence>
<keyword evidence="9 19" id="KW-0732">Signal</keyword>
<dbReference type="SUPFAM" id="SSF56112">
    <property type="entry name" value="Protein kinase-like (PK-like)"/>
    <property type="match status" value="1"/>
</dbReference>
<dbReference type="EMBL" id="JAJJMB010001902">
    <property type="protein sequence ID" value="KAI3954623.1"/>
    <property type="molecule type" value="Genomic_DNA"/>
</dbReference>
<dbReference type="CDD" id="cd06899">
    <property type="entry name" value="lectin_legume_LecRK_Arcelin_ConA"/>
    <property type="match status" value="1"/>
</dbReference>
<name>A0AAD4TH16_9MAGN</name>
<evidence type="ECO:0000256" key="19">
    <source>
        <dbReference type="SAM" id="SignalP"/>
    </source>
</evidence>
<evidence type="ECO:0000313" key="22">
    <source>
        <dbReference type="Proteomes" id="UP001202328"/>
    </source>
</evidence>
<keyword evidence="10" id="KW-0430">Lectin</keyword>